<name>A0A8H3LLJ1_9GLOM</name>
<comment type="caution">
    <text evidence="1">The sequence shown here is derived from an EMBL/GenBank/DDBJ whole genome shotgun (WGS) entry which is preliminary data.</text>
</comment>
<dbReference type="EMBL" id="BLAL01000176">
    <property type="protein sequence ID" value="GES88156.1"/>
    <property type="molecule type" value="Genomic_DNA"/>
</dbReference>
<accession>A0A8H3LLJ1</accession>
<evidence type="ECO:0000313" key="1">
    <source>
        <dbReference type="EMBL" id="GES88156.1"/>
    </source>
</evidence>
<dbReference type="Proteomes" id="UP000615446">
    <property type="component" value="Unassembled WGS sequence"/>
</dbReference>
<reference evidence="1" key="1">
    <citation type="submission" date="2019-10" db="EMBL/GenBank/DDBJ databases">
        <title>Conservation and host-specific expression of non-tandemly repeated heterogenous ribosome RNA gene in arbuscular mycorrhizal fungi.</title>
        <authorList>
            <person name="Maeda T."/>
            <person name="Kobayashi Y."/>
            <person name="Nakagawa T."/>
            <person name="Ezawa T."/>
            <person name="Yamaguchi K."/>
            <person name="Bino T."/>
            <person name="Nishimoto Y."/>
            <person name="Shigenobu S."/>
            <person name="Kawaguchi M."/>
        </authorList>
    </citation>
    <scope>NUCLEOTIDE SEQUENCE</scope>
    <source>
        <strain evidence="1">HR1</strain>
    </source>
</reference>
<evidence type="ECO:0000313" key="2">
    <source>
        <dbReference type="Proteomes" id="UP000615446"/>
    </source>
</evidence>
<dbReference type="AlphaFoldDB" id="A0A8H3LLJ1"/>
<organism evidence="1 2">
    <name type="scientific">Rhizophagus clarus</name>
    <dbReference type="NCBI Taxonomy" id="94130"/>
    <lineage>
        <taxon>Eukaryota</taxon>
        <taxon>Fungi</taxon>
        <taxon>Fungi incertae sedis</taxon>
        <taxon>Mucoromycota</taxon>
        <taxon>Glomeromycotina</taxon>
        <taxon>Glomeromycetes</taxon>
        <taxon>Glomerales</taxon>
        <taxon>Glomeraceae</taxon>
        <taxon>Rhizophagus</taxon>
    </lineage>
</organism>
<gene>
    <name evidence="1" type="ORF">RCL2_001512400</name>
</gene>
<protein>
    <submittedName>
        <fullName evidence="1">Uncharacterized protein</fullName>
    </submittedName>
</protein>
<sequence>MKVGYEVPINKRPRFNLQPLEDINNRDIPILSDLSEKDWFYFSNKVMSKKLLIILQNHGIMLQKQIIQNCEEIEYLTIFPEFTRSCRCTWLFTTVAILTSAIQKNDDSDTSDEELTFNINDLRIFGKYFHLTKV</sequence>
<proteinExistence type="predicted"/>